<dbReference type="PROSITE" id="PS51898">
    <property type="entry name" value="TYR_RECOMBINASE"/>
    <property type="match status" value="1"/>
</dbReference>
<dbReference type="CDD" id="cd00397">
    <property type="entry name" value="DNA_BRE_C"/>
    <property type="match status" value="1"/>
</dbReference>
<dbReference type="InterPro" id="IPR002104">
    <property type="entry name" value="Integrase_catalytic"/>
</dbReference>
<proteinExistence type="predicted"/>
<sequence>MSYQSTHRSLSKKRGAGQVAPYNAKNERLKRQHATFLKEAEGFGDEAVRHAMATIDDFEAFRNRNCFGEFRSADAIAYKAHLAQRISRKTGEPLSKVSQQRAVHGLQRFFRWLAEQPGYRTRIRASDADYFRLSRRDQSIAKVVNRRTPPSIQDVERLLAAMPSESLVDKRNRAIVAVLILTGARVGAVASLRIKHLDLTRRLLVQDPREVKTKFAKTIETYLIPIDGDAFPALEEWVRVLTVDMGWGPDDPLFPKTATAMGPDLVFVQAGVDRDPWRSGIPIRRILEEACKAAGLPYFNPHAFRHAVARLGLERARTPEQMKAWSQNMGHTGLLTTLHHYGSVDPERQRQIVEGMKAAASNDLRDELEKLLRSHSR</sequence>
<dbReference type="GO" id="GO:0006310">
    <property type="term" value="P:DNA recombination"/>
    <property type="evidence" value="ECO:0007669"/>
    <property type="project" value="UniProtKB-KW"/>
</dbReference>
<name>A0A2T4ZDV9_9HYPH</name>
<accession>A0A2T4ZDV9</accession>
<dbReference type="PANTHER" id="PTHR30349">
    <property type="entry name" value="PHAGE INTEGRASE-RELATED"/>
    <property type="match status" value="1"/>
</dbReference>
<comment type="caution">
    <text evidence="6">The sequence shown here is derived from an EMBL/GenBank/DDBJ whole genome shotgun (WGS) entry which is preliminary data.</text>
</comment>
<dbReference type="AlphaFoldDB" id="A0A2T4ZDV9"/>
<dbReference type="PANTHER" id="PTHR30349:SF81">
    <property type="entry name" value="TYROSINE RECOMBINASE XERC"/>
    <property type="match status" value="1"/>
</dbReference>
<evidence type="ECO:0000256" key="2">
    <source>
        <dbReference type="ARBA" id="ARBA00022908"/>
    </source>
</evidence>
<evidence type="ECO:0000259" key="5">
    <source>
        <dbReference type="PROSITE" id="PS51898"/>
    </source>
</evidence>
<evidence type="ECO:0000313" key="6">
    <source>
        <dbReference type="EMBL" id="PTM60078.1"/>
    </source>
</evidence>
<dbReference type="GO" id="GO:0007059">
    <property type="term" value="P:chromosome segregation"/>
    <property type="evidence" value="ECO:0007669"/>
    <property type="project" value="UniProtKB-KW"/>
</dbReference>
<dbReference type="GO" id="GO:0015074">
    <property type="term" value="P:DNA integration"/>
    <property type="evidence" value="ECO:0007669"/>
    <property type="project" value="UniProtKB-KW"/>
</dbReference>
<keyword evidence="7" id="KW-1185">Reference proteome</keyword>
<dbReference type="InterPro" id="IPR050090">
    <property type="entry name" value="Tyrosine_recombinase_XerCD"/>
</dbReference>
<evidence type="ECO:0000313" key="7">
    <source>
        <dbReference type="Proteomes" id="UP000241808"/>
    </source>
</evidence>
<feature type="domain" description="Tyr recombinase" evidence="5">
    <location>
        <begin position="145"/>
        <end position="354"/>
    </location>
</feature>
<organism evidence="6 7">
    <name type="scientific">Phreatobacter oligotrophus</name>
    <dbReference type="NCBI Taxonomy" id="1122261"/>
    <lineage>
        <taxon>Bacteria</taxon>
        <taxon>Pseudomonadati</taxon>
        <taxon>Pseudomonadota</taxon>
        <taxon>Alphaproteobacteria</taxon>
        <taxon>Hyphomicrobiales</taxon>
        <taxon>Phreatobacteraceae</taxon>
        <taxon>Phreatobacter</taxon>
    </lineage>
</organism>
<keyword evidence="3" id="KW-0233">DNA recombination</keyword>
<dbReference type="EMBL" id="PZZL01000003">
    <property type="protein sequence ID" value="PTM60078.1"/>
    <property type="molecule type" value="Genomic_DNA"/>
</dbReference>
<reference evidence="6 7" key="1">
    <citation type="submission" date="2018-04" db="EMBL/GenBank/DDBJ databases">
        <title>Genomic Encyclopedia of Archaeal and Bacterial Type Strains, Phase II (KMG-II): from individual species to whole genera.</title>
        <authorList>
            <person name="Goeker M."/>
        </authorList>
    </citation>
    <scope>NUCLEOTIDE SEQUENCE [LARGE SCALE GENOMIC DNA]</scope>
    <source>
        <strain evidence="6 7">DSM 25521</strain>
    </source>
</reference>
<dbReference type="InterPro" id="IPR013762">
    <property type="entry name" value="Integrase-like_cat_sf"/>
</dbReference>
<gene>
    <name evidence="6" type="ORF">C8P69_1032</name>
</gene>
<protein>
    <submittedName>
        <fullName evidence="6">Site-specific recombinase XerD</fullName>
    </submittedName>
</protein>
<dbReference type="GO" id="GO:0003677">
    <property type="term" value="F:DNA binding"/>
    <property type="evidence" value="ECO:0007669"/>
    <property type="project" value="InterPro"/>
</dbReference>
<dbReference type="SUPFAM" id="SSF56349">
    <property type="entry name" value="DNA breaking-rejoining enzymes"/>
    <property type="match status" value="1"/>
</dbReference>
<dbReference type="Gene3D" id="1.10.443.10">
    <property type="entry name" value="Intergrase catalytic core"/>
    <property type="match status" value="1"/>
</dbReference>
<evidence type="ECO:0000256" key="1">
    <source>
        <dbReference type="ARBA" id="ARBA00022829"/>
    </source>
</evidence>
<dbReference type="Pfam" id="PF00589">
    <property type="entry name" value="Phage_integrase"/>
    <property type="match status" value="1"/>
</dbReference>
<dbReference type="InterPro" id="IPR011010">
    <property type="entry name" value="DNA_brk_join_enz"/>
</dbReference>
<feature type="region of interest" description="Disordered" evidence="4">
    <location>
        <begin position="1"/>
        <end position="25"/>
    </location>
</feature>
<evidence type="ECO:0000256" key="4">
    <source>
        <dbReference type="SAM" id="MobiDB-lite"/>
    </source>
</evidence>
<keyword evidence="1" id="KW-0159">Chromosome partition</keyword>
<evidence type="ECO:0000256" key="3">
    <source>
        <dbReference type="ARBA" id="ARBA00023172"/>
    </source>
</evidence>
<dbReference type="Proteomes" id="UP000241808">
    <property type="component" value="Unassembled WGS sequence"/>
</dbReference>
<dbReference type="RefSeq" id="WP_108175599.1">
    <property type="nucleotide sequence ID" value="NZ_PZZL01000003.1"/>
</dbReference>
<keyword evidence="2" id="KW-0229">DNA integration</keyword>
<dbReference type="OrthoDB" id="7354488at2"/>